<name>A0A7Y0E3V1_9PROT</name>
<dbReference type="PANTHER" id="PTHR43825">
    <property type="entry name" value="PYRUVATE DEHYDROGENASE E1 COMPONENT"/>
    <property type="match status" value="1"/>
</dbReference>
<gene>
    <name evidence="5" type="ORF">HH303_19700</name>
</gene>
<comment type="caution">
    <text evidence="5">The sequence shown here is derived from an EMBL/GenBank/DDBJ whole genome shotgun (WGS) entry which is preliminary data.</text>
</comment>
<dbReference type="Gene3D" id="3.40.50.970">
    <property type="match status" value="1"/>
</dbReference>
<evidence type="ECO:0000256" key="1">
    <source>
        <dbReference type="ARBA" id="ARBA00001964"/>
    </source>
</evidence>
<dbReference type="Gene3D" id="3.40.50.920">
    <property type="match status" value="1"/>
</dbReference>
<proteinExistence type="inferred from homology"/>
<feature type="domain" description="Transketolase-like pyrimidine-binding" evidence="4">
    <location>
        <begin position="1"/>
        <end position="165"/>
    </location>
</feature>
<dbReference type="FunFam" id="3.40.50.970:FF:000129">
    <property type="entry name" value="Transketolase"/>
    <property type="match status" value="1"/>
</dbReference>
<protein>
    <submittedName>
        <fullName evidence="5">Transketolase</fullName>
    </submittedName>
</protein>
<comment type="cofactor">
    <cofactor evidence="1">
        <name>thiamine diphosphate</name>
        <dbReference type="ChEBI" id="CHEBI:58937"/>
    </cofactor>
</comment>
<dbReference type="InterPro" id="IPR029061">
    <property type="entry name" value="THDP-binding"/>
</dbReference>
<reference evidence="5 6" key="1">
    <citation type="submission" date="2020-04" db="EMBL/GenBank/DDBJ databases">
        <title>Rhodospirillaceae bacterium KN72 isolated from deep sea.</title>
        <authorList>
            <person name="Zhang D.-C."/>
        </authorList>
    </citation>
    <scope>NUCLEOTIDE SEQUENCE [LARGE SCALE GENOMIC DNA]</scope>
    <source>
        <strain evidence="5 6">KN72</strain>
    </source>
</reference>
<evidence type="ECO:0000313" key="6">
    <source>
        <dbReference type="Proteomes" id="UP000539372"/>
    </source>
</evidence>
<dbReference type="Proteomes" id="UP000539372">
    <property type="component" value="Unassembled WGS sequence"/>
</dbReference>
<sequence>MRNRFAETVYRLGQEDPRICVIVADISPAGSIEKFRTEFPDRFINTGVAEQVMIGMAAGMAQRGLRPFAYTIATFALYRPFEMVRNDLAYQSLPVTVVGIGGGVVYSTLGGTHHAQEDIAVASAIPGMTVISPCDPLEVEYATEYCATQSQGPVYLRLGKAGEPVLTEDAVEPFEVGKARYIRRGRDICIMSYGMTMKQAMDVGGELEKQGHSVSILCVHTLKPLDTAKIAEALGDHDHVVIIEETSPHGGLGGLVKQVAFDEKADCEIHAFSLKDEFIHVYGSHQALLAAHGLSTDAILEKIHARIGKD</sequence>
<keyword evidence="3" id="KW-0786">Thiamine pyrophosphate</keyword>
<dbReference type="InterPro" id="IPR005475">
    <property type="entry name" value="Transketolase-like_Pyr-bd"/>
</dbReference>
<dbReference type="InterPro" id="IPR051157">
    <property type="entry name" value="PDH/Transketolase"/>
</dbReference>
<dbReference type="InterPro" id="IPR033248">
    <property type="entry name" value="Transketolase_C"/>
</dbReference>
<evidence type="ECO:0000313" key="5">
    <source>
        <dbReference type="EMBL" id="NMM46723.1"/>
    </source>
</evidence>
<comment type="similarity">
    <text evidence="2">Belongs to the transketolase family.</text>
</comment>
<dbReference type="SMART" id="SM00861">
    <property type="entry name" value="Transket_pyr"/>
    <property type="match status" value="1"/>
</dbReference>
<organism evidence="5 6">
    <name type="scientific">Pacificispira spongiicola</name>
    <dbReference type="NCBI Taxonomy" id="2729598"/>
    <lineage>
        <taxon>Bacteria</taxon>
        <taxon>Pseudomonadati</taxon>
        <taxon>Pseudomonadota</taxon>
        <taxon>Alphaproteobacteria</taxon>
        <taxon>Rhodospirillales</taxon>
        <taxon>Rhodospirillaceae</taxon>
        <taxon>Pacificispira</taxon>
    </lineage>
</organism>
<accession>A0A7Y0E3V1</accession>
<dbReference type="SUPFAM" id="SSF52922">
    <property type="entry name" value="TK C-terminal domain-like"/>
    <property type="match status" value="1"/>
</dbReference>
<evidence type="ECO:0000259" key="4">
    <source>
        <dbReference type="SMART" id="SM00861"/>
    </source>
</evidence>
<dbReference type="EMBL" id="JABBNT010000009">
    <property type="protein sequence ID" value="NMM46723.1"/>
    <property type="molecule type" value="Genomic_DNA"/>
</dbReference>
<evidence type="ECO:0000256" key="2">
    <source>
        <dbReference type="ARBA" id="ARBA00007131"/>
    </source>
</evidence>
<dbReference type="CDD" id="cd07033">
    <property type="entry name" value="TPP_PYR_DXS_TK_like"/>
    <property type="match status" value="1"/>
</dbReference>
<dbReference type="Pfam" id="PF02780">
    <property type="entry name" value="Transketolase_C"/>
    <property type="match status" value="1"/>
</dbReference>
<dbReference type="AlphaFoldDB" id="A0A7Y0E3V1"/>
<keyword evidence="6" id="KW-1185">Reference proteome</keyword>
<dbReference type="PANTHER" id="PTHR43825:SF5">
    <property type="entry name" value="HYPOTHETICAL TRANSKETOLASE FAMILY PROTEIN"/>
    <property type="match status" value="1"/>
</dbReference>
<dbReference type="SUPFAM" id="SSF52518">
    <property type="entry name" value="Thiamin diphosphate-binding fold (THDP-binding)"/>
    <property type="match status" value="1"/>
</dbReference>
<dbReference type="InterPro" id="IPR009014">
    <property type="entry name" value="Transketo_C/PFOR_II"/>
</dbReference>
<dbReference type="Pfam" id="PF02779">
    <property type="entry name" value="Transket_pyr"/>
    <property type="match status" value="1"/>
</dbReference>
<dbReference type="RefSeq" id="WP_169627127.1">
    <property type="nucleotide sequence ID" value="NZ_JABBNT010000009.1"/>
</dbReference>
<evidence type="ECO:0000256" key="3">
    <source>
        <dbReference type="ARBA" id="ARBA00023052"/>
    </source>
</evidence>